<proteinExistence type="predicted"/>
<dbReference type="SUPFAM" id="SSF52058">
    <property type="entry name" value="L domain-like"/>
    <property type="match status" value="1"/>
</dbReference>
<gene>
    <name evidence="2" type="ORF">MNOR_LOCUS24718</name>
</gene>
<reference evidence="2 3" key="1">
    <citation type="submission" date="2024-05" db="EMBL/GenBank/DDBJ databases">
        <authorList>
            <person name="Wallberg A."/>
        </authorList>
    </citation>
    <scope>NUCLEOTIDE SEQUENCE [LARGE SCALE GENOMIC DNA]</scope>
</reference>
<dbReference type="InterPro" id="IPR032675">
    <property type="entry name" value="LRR_dom_sf"/>
</dbReference>
<dbReference type="CDD" id="cd09917">
    <property type="entry name" value="F-box_SF"/>
    <property type="match status" value="1"/>
</dbReference>
<keyword evidence="3" id="KW-1185">Reference proteome</keyword>
<evidence type="ECO:0000259" key="1">
    <source>
        <dbReference type="PROSITE" id="PS50181"/>
    </source>
</evidence>
<dbReference type="Gene3D" id="3.80.10.10">
    <property type="entry name" value="Ribonuclease Inhibitor"/>
    <property type="match status" value="1"/>
</dbReference>
<name>A0AAV2RK62_MEGNR</name>
<dbReference type="SUPFAM" id="SSF81383">
    <property type="entry name" value="F-box domain"/>
    <property type="match status" value="1"/>
</dbReference>
<feature type="non-terminal residue" evidence="2">
    <location>
        <position position="1"/>
    </location>
</feature>
<dbReference type="Proteomes" id="UP001497623">
    <property type="component" value="Unassembled WGS sequence"/>
</dbReference>
<dbReference type="AlphaFoldDB" id="A0AAV2RK62"/>
<protein>
    <recommendedName>
        <fullName evidence="1">F-box domain-containing protein</fullName>
    </recommendedName>
</protein>
<dbReference type="InterPro" id="IPR036047">
    <property type="entry name" value="F-box-like_dom_sf"/>
</dbReference>
<dbReference type="Gene3D" id="1.20.1280.50">
    <property type="match status" value="1"/>
</dbReference>
<dbReference type="PROSITE" id="PS50181">
    <property type="entry name" value="FBOX"/>
    <property type="match status" value="1"/>
</dbReference>
<feature type="domain" description="F-box" evidence="1">
    <location>
        <begin position="7"/>
        <end position="53"/>
    </location>
</feature>
<dbReference type="EMBL" id="CAXKWB010022907">
    <property type="protein sequence ID" value="CAL4124715.1"/>
    <property type="molecule type" value="Genomic_DNA"/>
</dbReference>
<evidence type="ECO:0000313" key="2">
    <source>
        <dbReference type="EMBL" id="CAL4124715.1"/>
    </source>
</evidence>
<accession>A0AAV2RK62</accession>
<dbReference type="Pfam" id="PF12937">
    <property type="entry name" value="F-box-like"/>
    <property type="match status" value="1"/>
</dbReference>
<feature type="non-terminal residue" evidence="2">
    <location>
        <position position="164"/>
    </location>
</feature>
<dbReference type="InterPro" id="IPR001810">
    <property type="entry name" value="F-box_dom"/>
</dbReference>
<organism evidence="2 3">
    <name type="scientific">Meganyctiphanes norvegica</name>
    <name type="common">Northern krill</name>
    <name type="synonym">Thysanopoda norvegica</name>
    <dbReference type="NCBI Taxonomy" id="48144"/>
    <lineage>
        <taxon>Eukaryota</taxon>
        <taxon>Metazoa</taxon>
        <taxon>Ecdysozoa</taxon>
        <taxon>Arthropoda</taxon>
        <taxon>Crustacea</taxon>
        <taxon>Multicrustacea</taxon>
        <taxon>Malacostraca</taxon>
        <taxon>Eumalacostraca</taxon>
        <taxon>Eucarida</taxon>
        <taxon>Euphausiacea</taxon>
        <taxon>Euphausiidae</taxon>
        <taxon>Meganyctiphanes</taxon>
    </lineage>
</organism>
<evidence type="ECO:0000313" key="3">
    <source>
        <dbReference type="Proteomes" id="UP001497623"/>
    </source>
</evidence>
<comment type="caution">
    <text evidence="2">The sequence shown here is derived from an EMBL/GenBank/DDBJ whole genome shotgun (WGS) entry which is preliminary data.</text>
</comment>
<sequence>DSASTMSVNIEHLPDEILVNILSFLPQEEFISLTTVSNRFDNLICDRLLIRDLDLRKTYSYNNEDFKRFFHHRGRCNNIKHINMNHVYWTKLPSFIVKLKNLESLHIFGTSLTFLQLKWILNSCPKLCHMSISWPDDMQTVNKKQWVGGLSEVAENLQNLTSLR</sequence>